<evidence type="ECO:0000313" key="5">
    <source>
        <dbReference type="Proteomes" id="UP000078459"/>
    </source>
</evidence>
<dbReference type="PROSITE" id="PS51371">
    <property type="entry name" value="CBS"/>
    <property type="match status" value="1"/>
</dbReference>
<dbReference type="CDD" id="cd17783">
    <property type="entry name" value="CBS_pair_bac"/>
    <property type="match status" value="1"/>
</dbReference>
<feature type="domain" description="CBS" evidence="3">
    <location>
        <begin position="7"/>
        <end position="62"/>
    </location>
</feature>
<gene>
    <name evidence="4" type="ORF">A5893_07145</name>
</gene>
<proteinExistence type="predicted"/>
<dbReference type="PANTHER" id="PTHR43080:SF2">
    <property type="entry name" value="CBS DOMAIN-CONTAINING PROTEIN"/>
    <property type="match status" value="1"/>
</dbReference>
<organism evidence="4 5">
    <name type="scientific">Pedobacter psychrophilus</name>
    <dbReference type="NCBI Taxonomy" id="1826909"/>
    <lineage>
        <taxon>Bacteria</taxon>
        <taxon>Pseudomonadati</taxon>
        <taxon>Bacteroidota</taxon>
        <taxon>Sphingobacteriia</taxon>
        <taxon>Sphingobacteriales</taxon>
        <taxon>Sphingobacteriaceae</taxon>
        <taxon>Pedobacter</taxon>
    </lineage>
</organism>
<dbReference type="RefSeq" id="WP_068821941.1">
    <property type="nucleotide sequence ID" value="NZ_LWHJ01000022.1"/>
</dbReference>
<name>A0A179DJ30_9SPHI</name>
<dbReference type="Gene3D" id="3.10.580.10">
    <property type="entry name" value="CBS-domain"/>
    <property type="match status" value="1"/>
</dbReference>
<evidence type="ECO:0000259" key="3">
    <source>
        <dbReference type="PROSITE" id="PS51371"/>
    </source>
</evidence>
<dbReference type="InterPro" id="IPR000644">
    <property type="entry name" value="CBS_dom"/>
</dbReference>
<protein>
    <submittedName>
        <fullName evidence="4">CBS domain-containing protein</fullName>
    </submittedName>
</protein>
<reference evidence="4 5" key="1">
    <citation type="submission" date="2016-04" db="EMBL/GenBank/DDBJ databases">
        <authorList>
            <person name="Evans L.H."/>
            <person name="Alamgir A."/>
            <person name="Owens N."/>
            <person name="Weber N.D."/>
            <person name="Virtaneva K."/>
            <person name="Barbian K."/>
            <person name="Babar A."/>
            <person name="Rosenke K."/>
        </authorList>
    </citation>
    <scope>NUCLEOTIDE SEQUENCE [LARGE SCALE GENOMIC DNA]</scope>
    <source>
        <strain evidence="4 5">CCM 8644</strain>
    </source>
</reference>
<dbReference type="OrthoDB" id="1523762at2"/>
<comment type="caution">
    <text evidence="4">The sequence shown here is derived from an EMBL/GenBank/DDBJ whole genome shotgun (WGS) entry which is preliminary data.</text>
</comment>
<sequence length="220" mass="24620">MIASQLISYAIPELKISDPVQKVFERMAEFKISHLPIVNQQQLLGLIAEDDLIEVEDQNTAVGDLSLSLINSFILQNQHIYDAIRIFAEQKLTVLPVLDDKLNYIGLISINTMVEYMANITSVSQPGGIILLEIGTRDNSLAHISQIIESENAQVLSSYTDILPDSTKMVVTLKINKTDISQIVASFLRYNYTILATYNSSIQNDGNSDRFDALMNYLSF</sequence>
<keyword evidence="5" id="KW-1185">Reference proteome</keyword>
<dbReference type="AlphaFoldDB" id="A0A179DJ30"/>
<evidence type="ECO:0000256" key="1">
    <source>
        <dbReference type="ARBA" id="ARBA00023122"/>
    </source>
</evidence>
<dbReference type="Pfam" id="PF00571">
    <property type="entry name" value="CBS"/>
    <property type="match status" value="2"/>
</dbReference>
<dbReference type="SMART" id="SM00116">
    <property type="entry name" value="CBS"/>
    <property type="match status" value="1"/>
</dbReference>
<dbReference type="SUPFAM" id="SSF54631">
    <property type="entry name" value="CBS-domain pair"/>
    <property type="match status" value="1"/>
</dbReference>
<dbReference type="InterPro" id="IPR046342">
    <property type="entry name" value="CBS_dom_sf"/>
</dbReference>
<dbReference type="Proteomes" id="UP000078459">
    <property type="component" value="Unassembled WGS sequence"/>
</dbReference>
<evidence type="ECO:0000313" key="4">
    <source>
        <dbReference type="EMBL" id="OAQ40710.1"/>
    </source>
</evidence>
<dbReference type="PANTHER" id="PTHR43080">
    <property type="entry name" value="CBS DOMAIN-CONTAINING PROTEIN CBSX3, MITOCHONDRIAL"/>
    <property type="match status" value="1"/>
</dbReference>
<keyword evidence="1 2" id="KW-0129">CBS domain</keyword>
<reference evidence="4 5" key="2">
    <citation type="submission" date="2016-06" db="EMBL/GenBank/DDBJ databases">
        <title>Pedobacter psychrophilus sp. nov., isolated from Antarctic fragmentary rock.</title>
        <authorList>
            <person name="Svec P."/>
        </authorList>
    </citation>
    <scope>NUCLEOTIDE SEQUENCE [LARGE SCALE GENOMIC DNA]</scope>
    <source>
        <strain evidence="4 5">CCM 8644</strain>
    </source>
</reference>
<dbReference type="InterPro" id="IPR051257">
    <property type="entry name" value="Diverse_CBS-Domain"/>
</dbReference>
<dbReference type="EMBL" id="LWHJ01000022">
    <property type="protein sequence ID" value="OAQ40710.1"/>
    <property type="molecule type" value="Genomic_DNA"/>
</dbReference>
<evidence type="ECO:0000256" key="2">
    <source>
        <dbReference type="PROSITE-ProRule" id="PRU00703"/>
    </source>
</evidence>
<accession>A0A179DJ30</accession>
<dbReference type="STRING" id="1826909.A5893_07145"/>